<dbReference type="GO" id="GO:0009627">
    <property type="term" value="P:systemic acquired resistance"/>
    <property type="evidence" value="ECO:0007669"/>
    <property type="project" value="InterPro"/>
</dbReference>
<sequence length="139" mass="14681">MDAQQYGTFSAFYLCVSRAQLRLESTREIYTQFALVSSTCSGDDSSQFPGDGNFAATSSSIYNGGATCGQYYTITCTGNGCNGGGPISVKIVDLCLGCAANQFDLIKTAFSNTVDMAVGVIDIVYSQQASNIYARGCMT</sequence>
<dbReference type="SMART" id="SM00837">
    <property type="entry name" value="DPBB_1"/>
    <property type="match status" value="1"/>
</dbReference>
<accession>A0A8T2V146</accession>
<evidence type="ECO:0000313" key="3">
    <source>
        <dbReference type="Proteomes" id="UP000825935"/>
    </source>
</evidence>
<dbReference type="SUPFAM" id="SSF50685">
    <property type="entry name" value="Barwin-like endoglucanases"/>
    <property type="match status" value="1"/>
</dbReference>
<dbReference type="InterPro" id="IPR036908">
    <property type="entry name" value="RlpA-like_sf"/>
</dbReference>
<dbReference type="InterPro" id="IPR007112">
    <property type="entry name" value="Expansin/allergen_DPBB_dom"/>
</dbReference>
<gene>
    <name evidence="2" type="ORF">KP509_03G006500</name>
</gene>
<dbReference type="InterPro" id="IPR044206">
    <property type="entry name" value="EGC1/2"/>
</dbReference>
<evidence type="ECO:0000313" key="2">
    <source>
        <dbReference type="EMBL" id="KAH7440698.1"/>
    </source>
</evidence>
<name>A0A8T2V146_CERRI</name>
<dbReference type="OrthoDB" id="623670at2759"/>
<dbReference type="OMA" id="PCTGKSM"/>
<dbReference type="AlphaFoldDB" id="A0A8T2V146"/>
<feature type="domain" description="Expansin-like EG45" evidence="1">
    <location>
        <begin position="37"/>
        <end position="127"/>
    </location>
</feature>
<proteinExistence type="predicted"/>
<organism evidence="2 3">
    <name type="scientific">Ceratopteris richardii</name>
    <name type="common">Triangle waterfern</name>
    <dbReference type="NCBI Taxonomy" id="49495"/>
    <lineage>
        <taxon>Eukaryota</taxon>
        <taxon>Viridiplantae</taxon>
        <taxon>Streptophyta</taxon>
        <taxon>Embryophyta</taxon>
        <taxon>Tracheophyta</taxon>
        <taxon>Polypodiopsida</taxon>
        <taxon>Polypodiidae</taxon>
        <taxon>Polypodiales</taxon>
        <taxon>Pteridineae</taxon>
        <taxon>Pteridaceae</taxon>
        <taxon>Parkerioideae</taxon>
        <taxon>Ceratopteris</taxon>
    </lineage>
</organism>
<dbReference type="PROSITE" id="PS50842">
    <property type="entry name" value="EXPANSIN_EG45"/>
    <property type="match status" value="1"/>
</dbReference>
<dbReference type="GO" id="GO:0048046">
    <property type="term" value="C:apoplast"/>
    <property type="evidence" value="ECO:0007669"/>
    <property type="project" value="InterPro"/>
</dbReference>
<dbReference type="Pfam" id="PF03330">
    <property type="entry name" value="DPBB_1"/>
    <property type="match status" value="1"/>
</dbReference>
<dbReference type="Proteomes" id="UP000825935">
    <property type="component" value="Chromosome 3"/>
</dbReference>
<reference evidence="2" key="1">
    <citation type="submission" date="2021-08" db="EMBL/GenBank/DDBJ databases">
        <title>WGS assembly of Ceratopteris richardii.</title>
        <authorList>
            <person name="Marchant D.B."/>
            <person name="Chen G."/>
            <person name="Jenkins J."/>
            <person name="Shu S."/>
            <person name="Leebens-Mack J."/>
            <person name="Grimwood J."/>
            <person name="Schmutz J."/>
            <person name="Soltis P."/>
            <person name="Soltis D."/>
            <person name="Chen Z.-H."/>
        </authorList>
    </citation>
    <scope>NUCLEOTIDE SEQUENCE</scope>
    <source>
        <strain evidence="2">Whitten #5841</strain>
        <tissue evidence="2">Leaf</tissue>
    </source>
</reference>
<dbReference type="Gene3D" id="2.40.40.10">
    <property type="entry name" value="RlpA-like domain"/>
    <property type="match status" value="1"/>
</dbReference>
<protein>
    <recommendedName>
        <fullName evidence="1">Expansin-like EG45 domain-containing protein</fullName>
    </recommendedName>
</protein>
<dbReference type="InterPro" id="IPR009009">
    <property type="entry name" value="RlpA-like_DPBB"/>
</dbReference>
<dbReference type="PANTHER" id="PTHR47295:SF15">
    <property type="entry name" value="EXPANSIN-LIKE EG45 DOMAIN-CONTAINING PROTEIN"/>
    <property type="match status" value="1"/>
</dbReference>
<dbReference type="EMBL" id="CM035408">
    <property type="protein sequence ID" value="KAH7440698.1"/>
    <property type="molecule type" value="Genomic_DNA"/>
</dbReference>
<keyword evidence="3" id="KW-1185">Reference proteome</keyword>
<dbReference type="PANTHER" id="PTHR47295">
    <property type="entry name" value="EG45-LIKE DOMAIN CONTAINING PROTEIN 1-RELATED"/>
    <property type="match status" value="1"/>
</dbReference>
<comment type="caution">
    <text evidence="2">The sequence shown here is derived from an EMBL/GenBank/DDBJ whole genome shotgun (WGS) entry which is preliminary data.</text>
</comment>
<evidence type="ECO:0000259" key="1">
    <source>
        <dbReference type="PROSITE" id="PS50842"/>
    </source>
</evidence>